<evidence type="ECO:0000256" key="5">
    <source>
        <dbReference type="ARBA" id="ARBA00022837"/>
    </source>
</evidence>
<evidence type="ECO:0000259" key="15">
    <source>
        <dbReference type="PROSITE" id="PS50222"/>
    </source>
</evidence>
<evidence type="ECO:0000256" key="13">
    <source>
        <dbReference type="SAM" id="MobiDB-lite"/>
    </source>
</evidence>
<dbReference type="PROSITE" id="PS00018">
    <property type="entry name" value="EF_HAND_1"/>
    <property type="match status" value="1"/>
</dbReference>
<name>A0AAN7B8Q7_9PEZI</name>
<evidence type="ECO:0000256" key="10">
    <source>
        <dbReference type="ARBA" id="ARBA00023065"/>
    </source>
</evidence>
<reference evidence="17" key="2">
    <citation type="submission" date="2023-05" db="EMBL/GenBank/DDBJ databases">
        <authorList>
            <consortium name="Lawrence Berkeley National Laboratory"/>
            <person name="Steindorff A."/>
            <person name="Hensen N."/>
            <person name="Bonometti L."/>
            <person name="Westerberg I."/>
            <person name="Brannstrom I.O."/>
            <person name="Guillou S."/>
            <person name="Cros-Aarteil S."/>
            <person name="Calhoun S."/>
            <person name="Haridas S."/>
            <person name="Kuo A."/>
            <person name="Mondo S."/>
            <person name="Pangilinan J."/>
            <person name="Riley R."/>
            <person name="Labutti K."/>
            <person name="Andreopoulos B."/>
            <person name="Lipzen A."/>
            <person name="Chen C."/>
            <person name="Yanf M."/>
            <person name="Daum C."/>
            <person name="Ng V."/>
            <person name="Clum A."/>
            <person name="Ohm R."/>
            <person name="Martin F."/>
            <person name="Silar P."/>
            <person name="Natvig D."/>
            <person name="Lalanne C."/>
            <person name="Gautier V."/>
            <person name="Ament-Velasquez S.L."/>
            <person name="Kruys A."/>
            <person name="Hutchinson M.I."/>
            <person name="Powell A.J."/>
            <person name="Barry K."/>
            <person name="Miller A.N."/>
            <person name="Grigoriev I.V."/>
            <person name="Debuchy R."/>
            <person name="Gladieux P."/>
            <person name="Thoren M.H."/>
            <person name="Johannesson H."/>
        </authorList>
    </citation>
    <scope>NUCLEOTIDE SEQUENCE</scope>
    <source>
        <strain evidence="17">PSN293</strain>
    </source>
</reference>
<dbReference type="SUPFAM" id="SSF52343">
    <property type="entry name" value="Ferredoxin reductase-like, C-terminal NADP-linked domain"/>
    <property type="match status" value="1"/>
</dbReference>
<feature type="domain" description="EF-hand" evidence="15">
    <location>
        <begin position="31"/>
        <end position="66"/>
    </location>
</feature>
<accession>A0AAN7B8Q7</accession>
<keyword evidence="12" id="KW-0175">Coiled coil</keyword>
<keyword evidence="9" id="KW-0560">Oxidoreductase</keyword>
<evidence type="ECO:0000256" key="1">
    <source>
        <dbReference type="ARBA" id="ARBA00004141"/>
    </source>
</evidence>
<keyword evidence="11 14" id="KW-0472">Membrane</keyword>
<keyword evidence="5" id="KW-0106">Calcium</keyword>
<feature type="transmembrane region" description="Helical" evidence="14">
    <location>
        <begin position="237"/>
        <end position="255"/>
    </location>
</feature>
<dbReference type="Gene3D" id="3.40.50.80">
    <property type="entry name" value="Nucleotide-binding domain of ferredoxin-NADP reductase (FNR) module"/>
    <property type="match status" value="1"/>
</dbReference>
<evidence type="ECO:0000256" key="4">
    <source>
        <dbReference type="ARBA" id="ARBA00022827"/>
    </source>
</evidence>
<keyword evidence="8 14" id="KW-1133">Transmembrane helix</keyword>
<dbReference type="PROSITE" id="PS50222">
    <property type="entry name" value="EF_HAND_2"/>
    <property type="match status" value="1"/>
</dbReference>
<dbReference type="InterPro" id="IPR050369">
    <property type="entry name" value="RBOH/FRE"/>
</dbReference>
<dbReference type="Pfam" id="PF08030">
    <property type="entry name" value="NAD_binding_6"/>
    <property type="match status" value="1"/>
</dbReference>
<dbReference type="EMBL" id="MU858085">
    <property type="protein sequence ID" value="KAK4214988.1"/>
    <property type="molecule type" value="Genomic_DNA"/>
</dbReference>
<dbReference type="GO" id="GO:0006952">
    <property type="term" value="P:defense response"/>
    <property type="evidence" value="ECO:0007669"/>
    <property type="project" value="TreeGrafter"/>
</dbReference>
<keyword evidence="18" id="KW-1185">Reference proteome</keyword>
<evidence type="ECO:0000259" key="16">
    <source>
        <dbReference type="PROSITE" id="PS51384"/>
    </source>
</evidence>
<proteinExistence type="predicted"/>
<dbReference type="PANTHER" id="PTHR11972">
    <property type="entry name" value="NADPH OXIDASE"/>
    <property type="match status" value="1"/>
</dbReference>
<dbReference type="InterPro" id="IPR013112">
    <property type="entry name" value="FAD-bd_8"/>
</dbReference>
<evidence type="ECO:0000256" key="12">
    <source>
        <dbReference type="SAM" id="Coils"/>
    </source>
</evidence>
<evidence type="ECO:0000313" key="17">
    <source>
        <dbReference type="EMBL" id="KAK4214988.1"/>
    </source>
</evidence>
<dbReference type="InterPro" id="IPR011992">
    <property type="entry name" value="EF-hand-dom_pair"/>
</dbReference>
<dbReference type="InterPro" id="IPR002048">
    <property type="entry name" value="EF_hand_dom"/>
</dbReference>
<dbReference type="InterPro" id="IPR039261">
    <property type="entry name" value="FNR_nucleotide-bd"/>
</dbReference>
<dbReference type="InterPro" id="IPR018247">
    <property type="entry name" value="EF_Hand_1_Ca_BS"/>
</dbReference>
<feature type="compositionally biased region" description="Basic and acidic residues" evidence="13">
    <location>
        <begin position="540"/>
        <end position="552"/>
    </location>
</feature>
<sequence>MAARPSSVIGSIWGHGHNETALVATDQAQYLTDEEISRFLDDLDHNGDGMIDYDEVEQKLDAVHDELIPQPRAHNILARKRSQLMRRNNHHRHEFLRSIIGSDARRIPREEFAKRVKEWNIPSLELNGRESNRDYVRKMSLFRRIRAYWAVHGPEIAFLVLVVGLQLAFGIWQLVKYTREQYEDAFGWGIGMAKAFAGALYPTMFFLIISMSRYVSTFLRRSYWLGRFINWDLSQSFHVKISIVALVFSTLHTIGHLTGTFRIATEEDRGDDVASLLGDAAPPGGGKLLYHHFVVSVPGITGIIALVLFYLLALLSMPVVRRWNYEVFQLGHLLMYPIIGFLIAHGSAALLQYPMLGFWMMVPTVFVLAERLFRLGMGFYDIQATVRILDGETVEVTVVIPNHLQRSWVYKPGQYVFFQVPKISRFQWHPFTVSVCVGKKIQLLIKTDGNWTKRLRELADESGKPTDIIVGINGPFGAPAQRFYDYDHAIIVGSGIGVTPFSGILSDLQARDDALHAGPGPGSPLDKMNSWNGFGSSMADSERLPPVDENEKAAGQNDRRRRQTEGNLYTEAAAMRRGSTLSGKKPAPEYRRVDFHWTVRERNYLLWMSELLNNPPTSISQQQMPLDPEDLDTLPNLDIRIHTHVTGILSKSRSIATHIYAWLLETHRTAEHPASPLTGLLNPTQFGRPDFVTILDNHYQDMVRLRARDMRKRELEREAKERERQRRILRIGVFYCGTPAVGSILADRCRALTARGHAEGTGIEYHFLTEVFG</sequence>
<dbReference type="PROSITE" id="PS51384">
    <property type="entry name" value="FAD_FR"/>
    <property type="match status" value="1"/>
</dbReference>
<keyword evidence="7" id="KW-0249">Electron transport</keyword>
<feature type="coiled-coil region" evidence="12">
    <location>
        <begin position="705"/>
        <end position="732"/>
    </location>
</feature>
<dbReference type="SUPFAM" id="SSF47473">
    <property type="entry name" value="EF-hand"/>
    <property type="match status" value="1"/>
</dbReference>
<keyword evidence="4" id="KW-0274">FAD</keyword>
<dbReference type="GO" id="GO:0016175">
    <property type="term" value="F:superoxide-generating NAD(P)H oxidase activity"/>
    <property type="evidence" value="ECO:0007669"/>
    <property type="project" value="TreeGrafter"/>
</dbReference>
<evidence type="ECO:0000256" key="7">
    <source>
        <dbReference type="ARBA" id="ARBA00022982"/>
    </source>
</evidence>
<comment type="subcellular location">
    <subcellularLocation>
        <location evidence="1">Membrane</location>
        <topology evidence="1">Multi-pass membrane protein</topology>
    </subcellularLocation>
</comment>
<dbReference type="Pfam" id="PF01794">
    <property type="entry name" value="Ferric_reduct"/>
    <property type="match status" value="1"/>
</dbReference>
<dbReference type="InterPro" id="IPR013121">
    <property type="entry name" value="Fe_red_NAD-bd_6"/>
</dbReference>
<evidence type="ECO:0000256" key="3">
    <source>
        <dbReference type="ARBA" id="ARBA00022692"/>
    </source>
</evidence>
<dbReference type="GO" id="GO:0006811">
    <property type="term" value="P:monoatomic ion transport"/>
    <property type="evidence" value="ECO:0007669"/>
    <property type="project" value="UniProtKB-KW"/>
</dbReference>
<feature type="domain" description="FAD-binding FR-type" evidence="16">
    <location>
        <begin position="375"/>
        <end position="482"/>
    </location>
</feature>
<feature type="transmembrane region" description="Helical" evidence="14">
    <location>
        <begin position="293"/>
        <end position="315"/>
    </location>
</feature>
<dbReference type="Pfam" id="PF08022">
    <property type="entry name" value="FAD_binding_8"/>
    <property type="match status" value="1"/>
</dbReference>
<dbReference type="AlphaFoldDB" id="A0AAN7B8Q7"/>
<feature type="transmembrane region" description="Helical" evidence="14">
    <location>
        <begin position="327"/>
        <end position="344"/>
    </location>
</feature>
<comment type="caution">
    <text evidence="17">The sequence shown here is derived from an EMBL/GenBank/DDBJ whole genome shotgun (WGS) entry which is preliminary data.</text>
</comment>
<dbReference type="Proteomes" id="UP001301769">
    <property type="component" value="Unassembled WGS sequence"/>
</dbReference>
<evidence type="ECO:0000256" key="6">
    <source>
        <dbReference type="ARBA" id="ARBA00022857"/>
    </source>
</evidence>
<dbReference type="PANTHER" id="PTHR11972:SF153">
    <property type="entry name" value="SUPEROXIDE-GENERATING NADPH OXIDASE HEAVY CHAIN SUBUNIT A"/>
    <property type="match status" value="1"/>
</dbReference>
<keyword evidence="2" id="KW-0285">Flavoprotein</keyword>
<reference evidence="17" key="1">
    <citation type="journal article" date="2023" name="Mol. Phylogenet. Evol.">
        <title>Genome-scale phylogeny and comparative genomics of the fungal order Sordariales.</title>
        <authorList>
            <person name="Hensen N."/>
            <person name="Bonometti L."/>
            <person name="Westerberg I."/>
            <person name="Brannstrom I.O."/>
            <person name="Guillou S."/>
            <person name="Cros-Aarteil S."/>
            <person name="Calhoun S."/>
            <person name="Haridas S."/>
            <person name="Kuo A."/>
            <person name="Mondo S."/>
            <person name="Pangilinan J."/>
            <person name="Riley R."/>
            <person name="LaButti K."/>
            <person name="Andreopoulos B."/>
            <person name="Lipzen A."/>
            <person name="Chen C."/>
            <person name="Yan M."/>
            <person name="Daum C."/>
            <person name="Ng V."/>
            <person name="Clum A."/>
            <person name="Steindorff A."/>
            <person name="Ohm R.A."/>
            <person name="Martin F."/>
            <person name="Silar P."/>
            <person name="Natvig D.O."/>
            <person name="Lalanne C."/>
            <person name="Gautier V."/>
            <person name="Ament-Velasquez S.L."/>
            <person name="Kruys A."/>
            <person name="Hutchinson M.I."/>
            <person name="Powell A.J."/>
            <person name="Barry K."/>
            <person name="Miller A.N."/>
            <person name="Grigoriev I.V."/>
            <person name="Debuchy R."/>
            <person name="Gladieux P."/>
            <person name="Hiltunen Thoren M."/>
            <person name="Johannesson H."/>
        </authorList>
    </citation>
    <scope>NUCLEOTIDE SEQUENCE</scope>
    <source>
        <strain evidence="17">PSN293</strain>
    </source>
</reference>
<dbReference type="InterPro" id="IPR017927">
    <property type="entry name" value="FAD-bd_FR_type"/>
</dbReference>
<dbReference type="GO" id="GO:0005509">
    <property type="term" value="F:calcium ion binding"/>
    <property type="evidence" value="ECO:0007669"/>
    <property type="project" value="InterPro"/>
</dbReference>
<evidence type="ECO:0000256" key="9">
    <source>
        <dbReference type="ARBA" id="ARBA00023002"/>
    </source>
</evidence>
<keyword evidence="10" id="KW-0813">Transport</keyword>
<evidence type="ECO:0000256" key="14">
    <source>
        <dbReference type="SAM" id="Phobius"/>
    </source>
</evidence>
<protein>
    <submittedName>
        <fullName evidence="17">NADPH oxidase</fullName>
    </submittedName>
</protein>
<evidence type="ECO:0000256" key="2">
    <source>
        <dbReference type="ARBA" id="ARBA00022630"/>
    </source>
</evidence>
<evidence type="ECO:0000256" key="11">
    <source>
        <dbReference type="ARBA" id="ARBA00023136"/>
    </source>
</evidence>
<dbReference type="InterPro" id="IPR017938">
    <property type="entry name" value="Riboflavin_synthase-like_b-brl"/>
</dbReference>
<feature type="transmembrane region" description="Helical" evidence="14">
    <location>
        <begin position="147"/>
        <end position="175"/>
    </location>
</feature>
<keyword evidence="10" id="KW-0406">Ion transport</keyword>
<dbReference type="GO" id="GO:0042554">
    <property type="term" value="P:superoxide anion generation"/>
    <property type="evidence" value="ECO:0007669"/>
    <property type="project" value="TreeGrafter"/>
</dbReference>
<dbReference type="InterPro" id="IPR013130">
    <property type="entry name" value="Fe3_Rdtase_TM_dom"/>
</dbReference>
<keyword evidence="6" id="KW-0521">NADP</keyword>
<keyword evidence="3 14" id="KW-0812">Transmembrane</keyword>
<dbReference type="SFLD" id="SFLDG01169">
    <property type="entry name" value="NADPH_oxidase_subgroup_(NOX)"/>
    <property type="match status" value="1"/>
</dbReference>
<organism evidence="17 18">
    <name type="scientific">Rhypophila decipiens</name>
    <dbReference type="NCBI Taxonomy" id="261697"/>
    <lineage>
        <taxon>Eukaryota</taxon>
        <taxon>Fungi</taxon>
        <taxon>Dikarya</taxon>
        <taxon>Ascomycota</taxon>
        <taxon>Pezizomycotina</taxon>
        <taxon>Sordariomycetes</taxon>
        <taxon>Sordariomycetidae</taxon>
        <taxon>Sordariales</taxon>
        <taxon>Naviculisporaceae</taxon>
        <taxon>Rhypophila</taxon>
    </lineage>
</organism>
<dbReference type="GO" id="GO:0043020">
    <property type="term" value="C:NADPH oxidase complex"/>
    <property type="evidence" value="ECO:0007669"/>
    <property type="project" value="TreeGrafter"/>
</dbReference>
<gene>
    <name evidence="17" type="ORF">QBC37DRAFT_340950</name>
</gene>
<evidence type="ECO:0000313" key="18">
    <source>
        <dbReference type="Proteomes" id="UP001301769"/>
    </source>
</evidence>
<evidence type="ECO:0000256" key="8">
    <source>
        <dbReference type="ARBA" id="ARBA00022989"/>
    </source>
</evidence>
<feature type="transmembrane region" description="Helical" evidence="14">
    <location>
        <begin position="195"/>
        <end position="216"/>
    </location>
</feature>
<dbReference type="SUPFAM" id="SSF63380">
    <property type="entry name" value="Riboflavin synthase domain-like"/>
    <property type="match status" value="1"/>
</dbReference>
<feature type="region of interest" description="Disordered" evidence="13">
    <location>
        <begin position="531"/>
        <end position="585"/>
    </location>
</feature>
<dbReference type="CDD" id="cd06186">
    <property type="entry name" value="NOX_Duox_like_FAD_NADP"/>
    <property type="match status" value="1"/>
</dbReference>